<evidence type="ECO:0000313" key="2">
    <source>
        <dbReference type="Proteomes" id="UP000241462"/>
    </source>
</evidence>
<protein>
    <submittedName>
        <fullName evidence="1">Uncharacterized protein</fullName>
    </submittedName>
</protein>
<name>A0A2T3AHV1_9PEZI</name>
<dbReference type="AlphaFoldDB" id="A0A2T3AHV1"/>
<accession>A0A2T3AHV1</accession>
<dbReference type="InParanoid" id="A0A2T3AHV1"/>
<sequence length="192" mass="21824">MVVFNPSTSRNMDPSEKIIVQLAKHKNHAICLTYSTEDKNHVKAMSLRESHLNYASMTRVTTRTKYLNHDSILIYVDNIDSIEIDQDQNNPESTITVIGPMHSLAELETVLMLPAMERKRREPPPPSAAEQPSNVSATVKKELFQLSSLPAFELKSWNESMSRVLAIMEVRRSSERASNVGSKEKSWWKKIA</sequence>
<gene>
    <name evidence="1" type="ORF">BD289DRAFT_65662</name>
</gene>
<dbReference type="EMBL" id="KZ678387">
    <property type="protein sequence ID" value="PSR98976.1"/>
    <property type="molecule type" value="Genomic_DNA"/>
</dbReference>
<organism evidence="1 2">
    <name type="scientific">Coniella lustricola</name>
    <dbReference type="NCBI Taxonomy" id="2025994"/>
    <lineage>
        <taxon>Eukaryota</taxon>
        <taxon>Fungi</taxon>
        <taxon>Dikarya</taxon>
        <taxon>Ascomycota</taxon>
        <taxon>Pezizomycotina</taxon>
        <taxon>Sordariomycetes</taxon>
        <taxon>Sordariomycetidae</taxon>
        <taxon>Diaporthales</taxon>
        <taxon>Schizoparmaceae</taxon>
        <taxon>Coniella</taxon>
    </lineage>
</organism>
<dbReference type="Proteomes" id="UP000241462">
    <property type="component" value="Unassembled WGS sequence"/>
</dbReference>
<reference evidence="1 2" key="1">
    <citation type="journal article" date="2018" name="Mycol. Prog.">
        <title>Coniella lustricola, a new species from submerged detritus.</title>
        <authorList>
            <person name="Raudabaugh D.B."/>
            <person name="Iturriaga T."/>
            <person name="Carver A."/>
            <person name="Mondo S."/>
            <person name="Pangilinan J."/>
            <person name="Lipzen A."/>
            <person name="He G."/>
            <person name="Amirebrahimi M."/>
            <person name="Grigoriev I.V."/>
            <person name="Miller A.N."/>
        </authorList>
    </citation>
    <scope>NUCLEOTIDE SEQUENCE [LARGE SCALE GENOMIC DNA]</scope>
    <source>
        <strain evidence="1 2">B22-T-1</strain>
    </source>
</reference>
<keyword evidence="2" id="KW-1185">Reference proteome</keyword>
<evidence type="ECO:0000313" key="1">
    <source>
        <dbReference type="EMBL" id="PSR98976.1"/>
    </source>
</evidence>
<proteinExistence type="predicted"/>